<evidence type="ECO:0000256" key="5">
    <source>
        <dbReference type="ARBA" id="ARBA00023125"/>
    </source>
</evidence>
<evidence type="ECO:0000256" key="3">
    <source>
        <dbReference type="ARBA" id="ARBA00022806"/>
    </source>
</evidence>
<dbReference type="GO" id="GO:0003678">
    <property type="term" value="F:DNA helicase activity"/>
    <property type="evidence" value="ECO:0007669"/>
    <property type="project" value="InterPro"/>
</dbReference>
<keyword evidence="6" id="KW-0413">Isomerase</keyword>
<evidence type="ECO:0000256" key="7">
    <source>
        <dbReference type="ARBA" id="ARBA00044940"/>
    </source>
</evidence>
<keyword evidence="3 10" id="KW-0378">Hydrolase</keyword>
<reference evidence="10" key="1">
    <citation type="journal article" date="2021" name="Proc. Natl. Acad. Sci. U.S.A.">
        <title>A Catalog of Tens of Thousands of Viruses from Human Metagenomes Reveals Hidden Associations with Chronic Diseases.</title>
        <authorList>
            <person name="Tisza M.J."/>
            <person name="Buck C.B."/>
        </authorList>
    </citation>
    <scope>NUCLEOTIDE SEQUENCE</scope>
    <source>
        <strain evidence="10">CtZgq1</strain>
    </source>
</reference>
<protein>
    <recommendedName>
        <fullName evidence="8">DNA 5'-3' helicase DnaB</fullName>
    </recommendedName>
</protein>
<dbReference type="InterPro" id="IPR027417">
    <property type="entry name" value="P-loop_NTPase"/>
</dbReference>
<name>A0A8S5LXH9_9CAUD</name>
<feature type="domain" description="SF4 helicase" evidence="9">
    <location>
        <begin position="354"/>
        <end position="556"/>
    </location>
</feature>
<keyword evidence="4" id="KW-0067">ATP-binding</keyword>
<dbReference type="EMBL" id="BK014762">
    <property type="protein sequence ID" value="DAD74559.1"/>
    <property type="molecule type" value="Genomic_DNA"/>
</dbReference>
<organism evidence="10">
    <name type="scientific">Myoviridae sp. ctZgq1</name>
    <dbReference type="NCBI Taxonomy" id="2826666"/>
    <lineage>
        <taxon>Viruses</taxon>
        <taxon>Duplodnaviria</taxon>
        <taxon>Heunggongvirae</taxon>
        <taxon>Uroviricota</taxon>
        <taxon>Caudoviricetes</taxon>
    </lineage>
</organism>
<evidence type="ECO:0000256" key="2">
    <source>
        <dbReference type="ARBA" id="ARBA00022741"/>
    </source>
</evidence>
<keyword evidence="2" id="KW-0547">Nucleotide-binding</keyword>
<accession>A0A8S5LXH9</accession>
<dbReference type="GO" id="GO:0006260">
    <property type="term" value="P:DNA replication"/>
    <property type="evidence" value="ECO:0007669"/>
    <property type="project" value="UniProtKB-KW"/>
</dbReference>
<dbReference type="GO" id="GO:0005524">
    <property type="term" value="F:ATP binding"/>
    <property type="evidence" value="ECO:0007669"/>
    <property type="project" value="UniProtKB-KW"/>
</dbReference>
<proteinExistence type="predicted"/>
<dbReference type="SUPFAM" id="SSF52540">
    <property type="entry name" value="P-loop containing nucleoside triphosphate hydrolases"/>
    <property type="match status" value="2"/>
</dbReference>
<evidence type="ECO:0000259" key="9">
    <source>
        <dbReference type="Pfam" id="PF03796"/>
    </source>
</evidence>
<evidence type="ECO:0000256" key="1">
    <source>
        <dbReference type="ARBA" id="ARBA00022705"/>
    </source>
</evidence>
<evidence type="ECO:0000256" key="6">
    <source>
        <dbReference type="ARBA" id="ARBA00023235"/>
    </source>
</evidence>
<sequence>MNLDNLFISKLLETKDLAMVRENRIDEKFLYGETKSAYRFICESMLKTGEVPTERAFKSKFPNYELEKFEGKVGTEEGLKYWLEELRNRKRQDSMADSIEKCSDLISEGNVEEALSQISKDITWIKTEVEYTENVGLADNIEARKKRYLEGKMNKGVVGIPTGFPLLDYLLKGFEKESLVTIIGKTGVGKRLADYTPIPLYNGGFKKNGELVVGDIVIDRFGNPCTVQETFKAKEQVWRISFSEGKTIDCCKDHLWFYTDNPEDVYNDVWKVATTQTIKNLKRAGKTIFIPKPKHLITDERICLYMEDIKVLKCYTDMTCISVDSPDHSYLCGDFVVTHNTWAEVLFGANAVIDGYKVLHFVTEMGVEAMRDRYEMAIYALTVGAMDYSKFKSRTLDEKAEARYFKFLEEDLQDYDNFQLITGESPMQIAGEIEKYKPDIVFIDGVYLMNDDRKSNTDTEKVYHITADLKRIAKNYKIPIVINSQADKSTSTKTGPELENISYAQSIGRDSDIVMAVYRTEMMYTDKEMGLKVLKNREGTTGKLLISWDFSDMQFKQIYFEKDSGEVVEDGNEEAIQEVNESEGLVEIE</sequence>
<dbReference type="InterPro" id="IPR007694">
    <property type="entry name" value="DNA_helicase_DnaB-like_C"/>
</dbReference>
<evidence type="ECO:0000256" key="8">
    <source>
        <dbReference type="ARBA" id="ARBA00045002"/>
    </source>
</evidence>
<dbReference type="Pfam" id="PF03796">
    <property type="entry name" value="DnaB_C"/>
    <property type="match status" value="1"/>
</dbReference>
<keyword evidence="5" id="KW-0238">DNA-binding</keyword>
<comment type="function">
    <text evidence="7">The intein is an endonuclease.</text>
</comment>
<dbReference type="Gene3D" id="3.40.50.300">
    <property type="entry name" value="P-loop containing nucleotide triphosphate hydrolases"/>
    <property type="match status" value="2"/>
</dbReference>
<dbReference type="PANTHER" id="PTHR30153">
    <property type="entry name" value="REPLICATIVE DNA HELICASE DNAB"/>
    <property type="match status" value="1"/>
</dbReference>
<dbReference type="SUPFAM" id="SSF51294">
    <property type="entry name" value="Hedgehog/intein (Hint) domain"/>
    <property type="match status" value="1"/>
</dbReference>
<dbReference type="GO" id="GO:0003677">
    <property type="term" value="F:DNA binding"/>
    <property type="evidence" value="ECO:0007669"/>
    <property type="project" value="UniProtKB-KW"/>
</dbReference>
<dbReference type="InterPro" id="IPR036844">
    <property type="entry name" value="Hint_dom_sf"/>
</dbReference>
<keyword evidence="3 10" id="KW-0347">Helicase</keyword>
<evidence type="ECO:0000256" key="4">
    <source>
        <dbReference type="ARBA" id="ARBA00022840"/>
    </source>
</evidence>
<dbReference type="PANTHER" id="PTHR30153:SF2">
    <property type="entry name" value="REPLICATIVE DNA HELICASE"/>
    <property type="match status" value="1"/>
</dbReference>
<evidence type="ECO:0000313" key="10">
    <source>
        <dbReference type="EMBL" id="DAD74559.1"/>
    </source>
</evidence>
<keyword evidence="1" id="KW-0235">DNA replication</keyword>